<protein>
    <recommendedName>
        <fullName evidence="3">Large ribosomal subunit assembly factor BipA</fullName>
        <ecNumber evidence="3">3.6.5.-</ecNumber>
    </recommendedName>
    <alternativeName>
        <fullName evidence="3">GTP-binding protein BipA</fullName>
    </alternativeName>
</protein>
<dbReference type="EMBL" id="CAJNBJ010000001">
    <property type="protein sequence ID" value="CAE6718731.1"/>
    <property type="molecule type" value="Genomic_DNA"/>
</dbReference>
<evidence type="ECO:0000313" key="6">
    <source>
        <dbReference type="Proteomes" id="UP000675880"/>
    </source>
</evidence>
<dbReference type="Gene3D" id="3.30.70.870">
    <property type="entry name" value="Elongation Factor G (Translational Gtpase), domain 3"/>
    <property type="match status" value="1"/>
</dbReference>
<accession>A0ABM8QW69</accession>
<dbReference type="NCBIfam" id="TIGR00231">
    <property type="entry name" value="small_GTP"/>
    <property type="match status" value="1"/>
</dbReference>
<dbReference type="Gene3D" id="3.40.50.300">
    <property type="entry name" value="P-loop containing nucleotide triphosphate hydrolases"/>
    <property type="match status" value="1"/>
</dbReference>
<keyword evidence="2 3" id="KW-0342">GTP-binding</keyword>
<dbReference type="InterPro" id="IPR042116">
    <property type="entry name" value="TypA/BipA_C"/>
</dbReference>
<comment type="function">
    <text evidence="3">A 50S ribosomal subunit assembly protein with GTPase activity, required for 50S subunit assembly at low temperatures, may also play a role in translation. Binds GTP and analogs. Binds the 70S ribosome between the 30S and 50S subunits, in a similar position as ribosome-bound EF-G; it contacts a number of ribosomal proteins, both rRNAs and the A-site tRNA.</text>
</comment>
<dbReference type="SUPFAM" id="SSF52540">
    <property type="entry name" value="P-loop containing nucleoside triphosphate hydrolases"/>
    <property type="match status" value="1"/>
</dbReference>
<comment type="subunit">
    <text evidence="3">Monomer.</text>
</comment>
<dbReference type="EC" id="3.6.5.-" evidence="3"/>
<dbReference type="PANTHER" id="PTHR42908">
    <property type="entry name" value="TRANSLATION ELONGATION FACTOR-RELATED"/>
    <property type="match status" value="1"/>
</dbReference>
<dbReference type="Gene3D" id="2.40.30.10">
    <property type="entry name" value="Translation factors"/>
    <property type="match status" value="1"/>
</dbReference>
<reference evidence="5 6" key="1">
    <citation type="submission" date="2021-02" db="EMBL/GenBank/DDBJ databases">
        <authorList>
            <person name="Han P."/>
        </authorList>
    </citation>
    <scope>NUCLEOTIDE SEQUENCE [LARGE SCALE GENOMIC DNA]</scope>
    <source>
        <strain evidence="5">Candidatus Nitrospira sp. ZN2</strain>
    </source>
</reference>
<gene>
    <name evidence="3 5" type="primary">bipA</name>
    <name evidence="5" type="ORF">NSPZN2_11590</name>
</gene>
<dbReference type="Gene3D" id="2.40.50.250">
    <property type="entry name" value="bipa protein"/>
    <property type="match status" value="1"/>
</dbReference>
<sequence length="627" mass="68972">MNSSAPSSTPSGLHAPQGRRTDIRNIAIIAHVDHGKTTLVDAVLRQTHVHRKIDDMGERIMDSMDQERERGITIRAKNASVTYKGVKINIVDTPGHADFGGEVERTLRMVDGVLILVDAKEGPMPQTTFVLRKALALGHKAIVVVNKIDRPDAVIDDVVNRTFDLFVHLGASDEQLDFPIVYASAIKGLATLDLKQPGTDISPLLDTILDKIPAPAINRDSPFQLLVLALAQDSYKGKMGIGKIQSGSIARRQNVVTLTKDGDQVPGKISDLAVFSGLERTDIETAEAGEIVALCGLEEVNIGDTIADPSNPVALPRVTIDEPTVQMTFSVNNSPFAGREGKYLTSRHLRERLFKELETNVSLRVQETDSADRFLVAGRGELHLGVLIEQMRREGYELQISQPEVILHRDGETVTEPFEELTIQVPAEYQGPVIEEIGKRRGELRHMKLVGGETASSEMHIEYHIPTRGIIGLKNMLLAKTRGTVIMHHVFSGYAPADEKALLVAPHGSLVAFEAGTSTAYALFMTQERGELFIGAAVDVYQGMIVGQNSRDEDLDVNVCKQKQLSNMRAAGTDEALVLTPPREMSLEFAMEYIGPDELVEVTPKHLRLRKRLLNPEDRRKAKKSAK</sequence>
<proteinExistence type="inferred from homology"/>
<dbReference type="InterPro" id="IPR047043">
    <property type="entry name" value="BipA_III"/>
</dbReference>
<keyword evidence="3" id="KW-0694">RNA-binding</keyword>
<evidence type="ECO:0000256" key="3">
    <source>
        <dbReference type="HAMAP-Rule" id="MF_00849"/>
    </source>
</evidence>
<keyword evidence="3" id="KW-0690">Ribosome biogenesis</keyword>
<dbReference type="Proteomes" id="UP000675880">
    <property type="component" value="Unassembled WGS sequence"/>
</dbReference>
<comment type="subcellular location">
    <subcellularLocation>
        <location evidence="3">Cytoplasm</location>
    </subcellularLocation>
    <text evidence="3">Binds to ribosomes.</text>
</comment>
<dbReference type="PROSITE" id="PS00301">
    <property type="entry name" value="G_TR_1"/>
    <property type="match status" value="1"/>
</dbReference>
<dbReference type="RefSeq" id="WP_246507476.1">
    <property type="nucleotide sequence ID" value="NZ_CAJNBJ010000001.1"/>
</dbReference>
<dbReference type="InterPro" id="IPR035647">
    <property type="entry name" value="EFG_III/V"/>
</dbReference>
<dbReference type="InterPro" id="IPR047041">
    <property type="entry name" value="BipA_GTP-bd_dom"/>
</dbReference>
<dbReference type="Gene3D" id="3.30.70.240">
    <property type="match status" value="1"/>
</dbReference>
<dbReference type="InterPro" id="IPR027417">
    <property type="entry name" value="P-loop_NTPase"/>
</dbReference>
<dbReference type="SMART" id="SM00838">
    <property type="entry name" value="EFG_C"/>
    <property type="match status" value="1"/>
</dbReference>
<keyword evidence="3" id="KW-0963">Cytoplasm</keyword>
<dbReference type="InterPro" id="IPR053905">
    <property type="entry name" value="EF-G-like_DII"/>
</dbReference>
<dbReference type="CDD" id="cd01891">
    <property type="entry name" value="TypA_BipA"/>
    <property type="match status" value="1"/>
</dbReference>
<keyword evidence="6" id="KW-1185">Reference proteome</keyword>
<comment type="caution">
    <text evidence="5">The sequence shown here is derived from an EMBL/GenBank/DDBJ whole genome shotgun (WGS) entry which is preliminary data.</text>
</comment>
<keyword evidence="3" id="KW-0378">Hydrolase</keyword>
<evidence type="ECO:0000256" key="1">
    <source>
        <dbReference type="ARBA" id="ARBA00022741"/>
    </source>
</evidence>
<dbReference type="PRINTS" id="PR00315">
    <property type="entry name" value="ELONGATNFCT"/>
</dbReference>
<evidence type="ECO:0000313" key="5">
    <source>
        <dbReference type="EMBL" id="CAE6718731.1"/>
    </source>
</evidence>
<keyword evidence="1 3" id="KW-0547">Nucleotide-binding</keyword>
<dbReference type="InterPro" id="IPR048876">
    <property type="entry name" value="BipA_C"/>
</dbReference>
<organism evidence="5 6">
    <name type="scientific">Nitrospira defluvii</name>
    <dbReference type="NCBI Taxonomy" id="330214"/>
    <lineage>
        <taxon>Bacteria</taxon>
        <taxon>Pseudomonadati</taxon>
        <taxon>Nitrospirota</taxon>
        <taxon>Nitrospiria</taxon>
        <taxon>Nitrospirales</taxon>
        <taxon>Nitrospiraceae</taxon>
        <taxon>Nitrospira</taxon>
    </lineage>
</organism>
<dbReference type="InterPro" id="IPR009000">
    <property type="entry name" value="Transl_B-barrel_sf"/>
</dbReference>
<dbReference type="CDD" id="cd03710">
    <property type="entry name" value="BipA_TypA_C"/>
    <property type="match status" value="1"/>
</dbReference>
<evidence type="ECO:0000256" key="2">
    <source>
        <dbReference type="ARBA" id="ARBA00023134"/>
    </source>
</evidence>
<dbReference type="InterPro" id="IPR000795">
    <property type="entry name" value="T_Tr_GTP-bd_dom"/>
</dbReference>
<dbReference type="Pfam" id="PF22042">
    <property type="entry name" value="EF-G_D2"/>
    <property type="match status" value="1"/>
</dbReference>
<dbReference type="Pfam" id="PF21018">
    <property type="entry name" value="BipA_C"/>
    <property type="match status" value="1"/>
</dbReference>
<dbReference type="Pfam" id="PF00009">
    <property type="entry name" value="GTP_EFTU"/>
    <property type="match status" value="1"/>
</dbReference>
<dbReference type="InterPro" id="IPR035651">
    <property type="entry name" value="BipA_V"/>
</dbReference>
<dbReference type="HAMAP" id="MF_00849">
    <property type="entry name" value="BipA"/>
    <property type="match status" value="1"/>
</dbReference>
<dbReference type="SUPFAM" id="SSF54980">
    <property type="entry name" value="EF-G C-terminal domain-like"/>
    <property type="match status" value="2"/>
</dbReference>
<dbReference type="InterPro" id="IPR000640">
    <property type="entry name" value="EFG_V-like"/>
</dbReference>
<dbReference type="CDD" id="cd16263">
    <property type="entry name" value="BipA_III"/>
    <property type="match status" value="1"/>
</dbReference>
<comment type="catalytic activity">
    <reaction evidence="3">
        <text>GTP + H2O = GDP + phosphate + H(+)</text>
        <dbReference type="Rhea" id="RHEA:19669"/>
        <dbReference type="ChEBI" id="CHEBI:15377"/>
        <dbReference type="ChEBI" id="CHEBI:15378"/>
        <dbReference type="ChEBI" id="CHEBI:37565"/>
        <dbReference type="ChEBI" id="CHEBI:43474"/>
        <dbReference type="ChEBI" id="CHEBI:58189"/>
    </reaction>
</comment>
<dbReference type="SUPFAM" id="SSF50447">
    <property type="entry name" value="Translation proteins"/>
    <property type="match status" value="1"/>
</dbReference>
<feature type="domain" description="Tr-type G" evidence="4">
    <location>
        <begin position="21"/>
        <end position="216"/>
    </location>
</feature>
<dbReference type="InterPro" id="IPR047042">
    <property type="entry name" value="BipA_II"/>
</dbReference>
<dbReference type="PROSITE" id="PS51722">
    <property type="entry name" value="G_TR_2"/>
    <property type="match status" value="1"/>
</dbReference>
<feature type="binding site" evidence="3">
    <location>
        <begin position="33"/>
        <end position="38"/>
    </location>
    <ligand>
        <name>GTP</name>
        <dbReference type="ChEBI" id="CHEBI:37565"/>
    </ligand>
</feature>
<dbReference type="Pfam" id="PF00679">
    <property type="entry name" value="EFG_C"/>
    <property type="match status" value="1"/>
</dbReference>
<evidence type="ECO:0000259" key="4">
    <source>
        <dbReference type="PROSITE" id="PS51722"/>
    </source>
</evidence>
<dbReference type="InterPro" id="IPR005225">
    <property type="entry name" value="Small_GTP-bd"/>
</dbReference>
<dbReference type="NCBIfam" id="TIGR01394">
    <property type="entry name" value="TypA_BipA"/>
    <property type="match status" value="1"/>
</dbReference>
<keyword evidence="3" id="KW-0820">tRNA-binding</keyword>
<comment type="similarity">
    <text evidence="3">Belongs to the TRAFAC class translation factor GTPase superfamily. Classic translation factor GTPase family. BipA subfamily.</text>
</comment>
<feature type="binding site" evidence="3">
    <location>
        <begin position="146"/>
        <end position="149"/>
    </location>
    <ligand>
        <name>GTP</name>
        <dbReference type="ChEBI" id="CHEBI:37565"/>
    </ligand>
</feature>
<keyword evidence="3" id="KW-0699">rRNA-binding</keyword>
<dbReference type="PANTHER" id="PTHR42908:SF8">
    <property type="entry name" value="TR-TYPE G DOMAIN-CONTAINING PROTEIN"/>
    <property type="match status" value="1"/>
</dbReference>
<dbReference type="CDD" id="cd03691">
    <property type="entry name" value="BipA_TypA_II"/>
    <property type="match status" value="1"/>
</dbReference>
<dbReference type="InterPro" id="IPR006298">
    <property type="entry name" value="BipA"/>
</dbReference>
<dbReference type="InterPro" id="IPR031157">
    <property type="entry name" value="G_TR_CS"/>
</dbReference>
<name>A0ABM8QW69_9BACT</name>